<organism evidence="1 2">
    <name type="scientific">Spirosoma oryzae</name>
    <dbReference type="NCBI Taxonomy" id="1469603"/>
    <lineage>
        <taxon>Bacteria</taxon>
        <taxon>Pseudomonadati</taxon>
        <taxon>Bacteroidota</taxon>
        <taxon>Cytophagia</taxon>
        <taxon>Cytophagales</taxon>
        <taxon>Cytophagaceae</taxon>
        <taxon>Spirosoma</taxon>
    </lineage>
</organism>
<sequence>MALLDPFTQPLTSAQLSYLLRRATFGPTPDQLKSLTGQTAAQVVSALLADRATPAPPLNPTTNKTFVDQPFDMVNAGKLQTYVKAWWANQMLNQPLALPEKMTLFWSNHFVTNDATVNDYRYMYRYNALLRQYALGNFKTFVIAITQDPAMLRFLNGNQNVAGTANENYARELQELFTTGRNGGYTEDDVRAAAKVLTGWTDIGYRDVTSAVISTVYRANRHDATTKTFSAAYAKTVIQGRTGDTGGLAELSDLVDMLLANPETPRYICRKLYRWFINSDITADVESNFIQPLALLFQKRNYEIKPVVSAMLQSQHFFDETLRGAVIKSPTDLVVGTFRFWGLQAPDPLQNLAGFYQVGSYIYARIREQQQDILNPPNVFGWTPYYQTGYYQQWINSTTLGLRGFFADALTTNALKLNNKPVVDVLAYAKTLSTPSDPAKLIGDLTTQLMGVSFNQSQTDFLTDTVLLNSIPRYEWAEEWLAYVASPNDATKKQAVQLKLTALLQYLFRMAEYQVI</sequence>
<name>A0A2T0SCK9_9BACT</name>
<keyword evidence="2" id="KW-1185">Reference proteome</keyword>
<accession>A0A2T0SCK9</accession>
<dbReference type="AlphaFoldDB" id="A0A2T0SCK9"/>
<proteinExistence type="predicted"/>
<protein>
    <submittedName>
        <fullName evidence="1">Uncharacterized protein (DUF1800 family)</fullName>
    </submittedName>
</protein>
<dbReference type="InterPro" id="IPR014917">
    <property type="entry name" value="DUF1800"/>
</dbReference>
<comment type="caution">
    <text evidence="1">The sequence shown here is derived from an EMBL/GenBank/DDBJ whole genome shotgun (WGS) entry which is preliminary data.</text>
</comment>
<dbReference type="EMBL" id="PVTE01000023">
    <property type="protein sequence ID" value="PRY31111.1"/>
    <property type="molecule type" value="Genomic_DNA"/>
</dbReference>
<reference evidence="1 2" key="1">
    <citation type="submission" date="2018-03" db="EMBL/GenBank/DDBJ databases">
        <title>Genomic Encyclopedia of Archaeal and Bacterial Type Strains, Phase II (KMG-II): from individual species to whole genera.</title>
        <authorList>
            <person name="Goeker M."/>
        </authorList>
    </citation>
    <scope>NUCLEOTIDE SEQUENCE [LARGE SCALE GENOMIC DNA]</scope>
    <source>
        <strain evidence="1 2">DSM 28354</strain>
    </source>
</reference>
<dbReference type="Proteomes" id="UP000238375">
    <property type="component" value="Unassembled WGS sequence"/>
</dbReference>
<dbReference type="RefSeq" id="WP_106139950.1">
    <property type="nucleotide sequence ID" value="NZ_PVTE01000023.1"/>
</dbReference>
<dbReference type="OrthoDB" id="9772295at2"/>
<evidence type="ECO:0000313" key="2">
    <source>
        <dbReference type="Proteomes" id="UP000238375"/>
    </source>
</evidence>
<gene>
    <name evidence="1" type="ORF">CLV58_12374</name>
</gene>
<evidence type="ECO:0000313" key="1">
    <source>
        <dbReference type="EMBL" id="PRY31111.1"/>
    </source>
</evidence>
<dbReference type="Pfam" id="PF08811">
    <property type="entry name" value="DUF1800"/>
    <property type="match status" value="1"/>
</dbReference>